<dbReference type="InterPro" id="IPR012341">
    <property type="entry name" value="6hp_glycosidase-like_sf"/>
</dbReference>
<comment type="caution">
    <text evidence="3">The sequence shown here is derived from an EMBL/GenBank/DDBJ whole genome shotgun (WGS) entry which is preliminary data.</text>
</comment>
<feature type="domain" description="Putative glycogen debranching enzyme N-terminal" evidence="1">
    <location>
        <begin position="23"/>
        <end position="204"/>
    </location>
</feature>
<dbReference type="Pfam" id="PF14742">
    <property type="entry name" value="GDE_N_bis"/>
    <property type="match status" value="1"/>
</dbReference>
<organism evidence="3 4">
    <name type="scientific">Haloechinothrix salitolerans</name>
    <dbReference type="NCBI Taxonomy" id="926830"/>
    <lineage>
        <taxon>Bacteria</taxon>
        <taxon>Bacillati</taxon>
        <taxon>Actinomycetota</taxon>
        <taxon>Actinomycetes</taxon>
        <taxon>Pseudonocardiales</taxon>
        <taxon>Pseudonocardiaceae</taxon>
        <taxon>Haloechinothrix</taxon>
    </lineage>
</organism>
<dbReference type="InterPro" id="IPR054491">
    <property type="entry name" value="MGH1-like_GH"/>
</dbReference>
<dbReference type="RefSeq" id="WP_345393182.1">
    <property type="nucleotide sequence ID" value="NZ_BAABLA010000018.1"/>
</dbReference>
<dbReference type="EMBL" id="JBHSXX010000001">
    <property type="protein sequence ID" value="MFC6869082.1"/>
    <property type="molecule type" value="Genomic_DNA"/>
</dbReference>
<evidence type="ECO:0000259" key="2">
    <source>
        <dbReference type="Pfam" id="PF22422"/>
    </source>
</evidence>
<evidence type="ECO:0000259" key="1">
    <source>
        <dbReference type="Pfam" id="PF14742"/>
    </source>
</evidence>
<name>A0ABW2C195_9PSEU</name>
<keyword evidence="4" id="KW-1185">Reference proteome</keyword>
<dbReference type="Proteomes" id="UP001596337">
    <property type="component" value="Unassembled WGS sequence"/>
</dbReference>
<dbReference type="SUPFAM" id="SSF48208">
    <property type="entry name" value="Six-hairpin glycosidases"/>
    <property type="match status" value="1"/>
</dbReference>
<protein>
    <submittedName>
        <fullName evidence="3">Glycogen debranching N-terminal domain-containing protein</fullName>
    </submittedName>
</protein>
<sequence length="702" mass="77147">MTEPWAATGRPDHGALGEDRVTLIDGSTFCISERDGRVRVGQAQGLFVRDSRYLSRWELRLDGVLPEPLITHRGEPFGATFIGRMPPPAGHADSWLLVLVHRYVGNGMREDVELRNLASEPVTCVVTLDLDADFADLFEVKAGRGGARGTVAVANGDSAIDLRHEHTPLGQAVRVESLAAAEATGRTLRWVATIPARDTWSVTVSTQPFEHDVPLPLRHPHGHPVEHTEPARSLREWRQRGPRVSTADVDLAAVLRQSVEDLGALRMFDPKHPRRAVVAAGMPWFMALFGRDSLLTSWMLLPIDQRLAIGTAQTLAAHQGVVTDPVTEEQPGRILHEMRFGQAAALALGGGTAYYGTVDATALFVMLVGELRRWGLDDEQFEELLPHIDRAMAWLTQHGDIDGDGFVEYHRASENGLVNQGWKDSWDGVTFASGELAASPIALAEVQAYSYGAYRARAYLAGEQGDEEARRHWSDRAAALKGTFNETFWLPERGWFALGLDADKRPIDALASNMGHCLWTGIVDDDKAPEVARWLLSPELFSGWGIRTLATSMGAYNPMSYHNGSVWPHDNAICAAGLMRYGFVPEAQRVAVAILAAAREFGHRLPELFCGFSRDDFTEPVPYPTSCAPQAWSAAAPLLMLRTLLRLDPQLPQGHVAVDPAVPARYLPLEISGLRIGASELTIRVTEDETVVHGLGHRVERH</sequence>
<dbReference type="InterPro" id="IPR032856">
    <property type="entry name" value="GDE_N_bis"/>
</dbReference>
<dbReference type="Gene3D" id="1.50.10.10">
    <property type="match status" value="1"/>
</dbReference>
<proteinExistence type="predicted"/>
<accession>A0ABW2C195</accession>
<gene>
    <name evidence="3" type="ORF">ACFQGD_18210</name>
</gene>
<evidence type="ECO:0000313" key="4">
    <source>
        <dbReference type="Proteomes" id="UP001596337"/>
    </source>
</evidence>
<evidence type="ECO:0000313" key="3">
    <source>
        <dbReference type="EMBL" id="MFC6869082.1"/>
    </source>
</evidence>
<dbReference type="Pfam" id="PF22422">
    <property type="entry name" value="MGH1-like_GH"/>
    <property type="match status" value="1"/>
</dbReference>
<dbReference type="InterPro" id="IPR008928">
    <property type="entry name" value="6-hairpin_glycosidase_sf"/>
</dbReference>
<reference evidence="4" key="1">
    <citation type="journal article" date="2019" name="Int. J. Syst. Evol. Microbiol.">
        <title>The Global Catalogue of Microorganisms (GCM) 10K type strain sequencing project: providing services to taxonomists for standard genome sequencing and annotation.</title>
        <authorList>
            <consortium name="The Broad Institute Genomics Platform"/>
            <consortium name="The Broad Institute Genome Sequencing Center for Infectious Disease"/>
            <person name="Wu L."/>
            <person name="Ma J."/>
        </authorList>
    </citation>
    <scope>NUCLEOTIDE SEQUENCE [LARGE SCALE GENOMIC DNA]</scope>
    <source>
        <strain evidence="4">KCTC 32255</strain>
    </source>
</reference>
<feature type="domain" description="Mannosylglycerate hydrolase MGH1-like glycoside hydrolase" evidence="2">
    <location>
        <begin position="292"/>
        <end position="599"/>
    </location>
</feature>